<evidence type="ECO:0000256" key="1">
    <source>
        <dbReference type="SAM" id="MobiDB-lite"/>
    </source>
</evidence>
<reference evidence="2 3" key="1">
    <citation type="submission" date="2024-10" db="EMBL/GenBank/DDBJ databases">
        <title>Updated reference genomes for cyclostephanoid diatoms.</title>
        <authorList>
            <person name="Roberts W.R."/>
            <person name="Alverson A.J."/>
        </authorList>
    </citation>
    <scope>NUCLEOTIDE SEQUENCE [LARGE SCALE GENOMIC DNA]</scope>
    <source>
        <strain evidence="2 3">AJA276-08</strain>
    </source>
</reference>
<feature type="compositionally biased region" description="Basic and acidic residues" evidence="1">
    <location>
        <begin position="64"/>
        <end position="79"/>
    </location>
</feature>
<organism evidence="2 3">
    <name type="scientific">Stephanodiscus triporus</name>
    <dbReference type="NCBI Taxonomy" id="2934178"/>
    <lineage>
        <taxon>Eukaryota</taxon>
        <taxon>Sar</taxon>
        <taxon>Stramenopiles</taxon>
        <taxon>Ochrophyta</taxon>
        <taxon>Bacillariophyta</taxon>
        <taxon>Coscinodiscophyceae</taxon>
        <taxon>Thalassiosirophycidae</taxon>
        <taxon>Stephanodiscales</taxon>
        <taxon>Stephanodiscaceae</taxon>
        <taxon>Stephanodiscus</taxon>
    </lineage>
</organism>
<comment type="caution">
    <text evidence="2">The sequence shown here is derived from an EMBL/GenBank/DDBJ whole genome shotgun (WGS) entry which is preliminary data.</text>
</comment>
<keyword evidence="3" id="KW-1185">Reference proteome</keyword>
<sequence>MALLVDICQDGFEASMLLWGKRPKHGGRTRLWEFMSSSASFVCEGGNTLVIPEAADEDEDDDDWKSGGDRRSGVVEEVRRQRRRFRNR</sequence>
<gene>
    <name evidence="2" type="ORF">ACHAW5_003848</name>
</gene>
<dbReference type="AlphaFoldDB" id="A0ABD3NK07"/>
<dbReference type="Proteomes" id="UP001530315">
    <property type="component" value="Unassembled WGS sequence"/>
</dbReference>
<dbReference type="EMBL" id="JALLAZ020001362">
    <property type="protein sequence ID" value="KAL3776255.1"/>
    <property type="molecule type" value="Genomic_DNA"/>
</dbReference>
<feature type="compositionally biased region" description="Acidic residues" evidence="1">
    <location>
        <begin position="54"/>
        <end position="63"/>
    </location>
</feature>
<accession>A0ABD3NK07</accession>
<proteinExistence type="predicted"/>
<evidence type="ECO:0000313" key="2">
    <source>
        <dbReference type="EMBL" id="KAL3776255.1"/>
    </source>
</evidence>
<name>A0ABD3NK07_9STRA</name>
<feature type="region of interest" description="Disordered" evidence="1">
    <location>
        <begin position="53"/>
        <end position="88"/>
    </location>
</feature>
<evidence type="ECO:0000313" key="3">
    <source>
        <dbReference type="Proteomes" id="UP001530315"/>
    </source>
</evidence>
<protein>
    <submittedName>
        <fullName evidence="2">Uncharacterized protein</fullName>
    </submittedName>
</protein>